<dbReference type="AlphaFoldDB" id="A0A540LLG2"/>
<evidence type="ECO:0000313" key="2">
    <source>
        <dbReference type="Proteomes" id="UP000315295"/>
    </source>
</evidence>
<gene>
    <name evidence="1" type="ORF">C1H46_027120</name>
</gene>
<accession>A0A540LLG2</accession>
<protein>
    <submittedName>
        <fullName evidence="1">Uncharacterized protein</fullName>
    </submittedName>
</protein>
<dbReference type="Proteomes" id="UP000315295">
    <property type="component" value="Unassembled WGS sequence"/>
</dbReference>
<sequence>MAVAFFTLLSSDLCSKYVRNKVEAATPCWLCRCFRRLEELFGALVLEAYARTDPILHRHPKLIDLRFNKPQFVSSNATVSNEYGRSANIVLPTTSPCSPPPP</sequence>
<reference evidence="1 2" key="1">
    <citation type="journal article" date="2019" name="G3 (Bethesda)">
        <title>Sequencing of a Wild Apple (Malus baccata) Genome Unravels the Differences Between Cultivated and Wild Apple Species Regarding Disease Resistance and Cold Tolerance.</title>
        <authorList>
            <person name="Chen X."/>
        </authorList>
    </citation>
    <scope>NUCLEOTIDE SEQUENCE [LARGE SCALE GENOMIC DNA]</scope>
    <source>
        <strain evidence="2">cv. Shandingzi</strain>
        <tissue evidence="1">Leaves</tissue>
    </source>
</reference>
<comment type="caution">
    <text evidence="1">The sequence shown here is derived from an EMBL/GenBank/DDBJ whole genome shotgun (WGS) entry which is preliminary data.</text>
</comment>
<dbReference type="EMBL" id="VIEB01000539">
    <property type="protein sequence ID" value="TQD87327.1"/>
    <property type="molecule type" value="Genomic_DNA"/>
</dbReference>
<proteinExistence type="predicted"/>
<organism evidence="1 2">
    <name type="scientific">Malus baccata</name>
    <name type="common">Siberian crab apple</name>
    <name type="synonym">Pyrus baccata</name>
    <dbReference type="NCBI Taxonomy" id="106549"/>
    <lineage>
        <taxon>Eukaryota</taxon>
        <taxon>Viridiplantae</taxon>
        <taxon>Streptophyta</taxon>
        <taxon>Embryophyta</taxon>
        <taxon>Tracheophyta</taxon>
        <taxon>Spermatophyta</taxon>
        <taxon>Magnoliopsida</taxon>
        <taxon>eudicotyledons</taxon>
        <taxon>Gunneridae</taxon>
        <taxon>Pentapetalae</taxon>
        <taxon>rosids</taxon>
        <taxon>fabids</taxon>
        <taxon>Rosales</taxon>
        <taxon>Rosaceae</taxon>
        <taxon>Amygdaloideae</taxon>
        <taxon>Maleae</taxon>
        <taxon>Malus</taxon>
    </lineage>
</organism>
<evidence type="ECO:0000313" key="1">
    <source>
        <dbReference type="EMBL" id="TQD87327.1"/>
    </source>
</evidence>
<name>A0A540LLG2_MALBA</name>
<keyword evidence="2" id="KW-1185">Reference proteome</keyword>